<evidence type="ECO:0000313" key="10">
    <source>
        <dbReference type="Proteomes" id="UP000051966"/>
    </source>
</evidence>
<dbReference type="RefSeq" id="WP_035181079.1">
    <property type="nucleotide sequence ID" value="NZ_AZFY01000152.1"/>
</dbReference>
<evidence type="ECO:0000313" key="9">
    <source>
        <dbReference type="Proteomes" id="UP000019488"/>
    </source>
</evidence>
<dbReference type="SMART" id="SM00062">
    <property type="entry name" value="PBPb"/>
    <property type="match status" value="1"/>
</dbReference>
<dbReference type="SUPFAM" id="SSF53850">
    <property type="entry name" value="Periplasmic binding protein-like II"/>
    <property type="match status" value="1"/>
</dbReference>
<feature type="domain" description="Ionotropic glutamate receptor C-terminal" evidence="6">
    <location>
        <begin position="53"/>
        <end position="267"/>
    </location>
</feature>
<dbReference type="InterPro" id="IPR051455">
    <property type="entry name" value="Bact_solute-bind_prot3"/>
</dbReference>
<dbReference type="EMBL" id="BAKI01000047">
    <property type="protein sequence ID" value="GAF37809.1"/>
    <property type="molecule type" value="Genomic_DNA"/>
</dbReference>
<name>X0PBW0_9LACO</name>
<comment type="caution">
    <text evidence="7">The sequence shown here is derived from an EMBL/GenBank/DDBJ whole genome shotgun (WGS) entry which is preliminary data.</text>
</comment>
<evidence type="ECO:0000313" key="8">
    <source>
        <dbReference type="EMBL" id="KRM01362.1"/>
    </source>
</evidence>
<dbReference type="EMBL" id="AZFY01000152">
    <property type="protein sequence ID" value="KRM01362.1"/>
    <property type="molecule type" value="Genomic_DNA"/>
</dbReference>
<gene>
    <name evidence="8" type="ORF">FD41_GL001595</name>
    <name evidence="7" type="ORF">JCM14108_2871</name>
</gene>
<feature type="domain" description="Solute-binding protein family 3/N-terminal" evidence="5">
    <location>
        <begin position="44"/>
        <end position="268"/>
    </location>
</feature>
<reference evidence="7" key="1">
    <citation type="journal article" date="2014" name="Genome Announc.">
        <title>Draft Genome Sequences of Two Lactobacillus Strains, L. farraginis JCM 14108T and L. composti JCM 14202T, Isolated from Compost of Distilled Shochu Residue.</title>
        <authorList>
            <person name="Yuki M."/>
            <person name="Oshima K."/>
            <person name="Suda W."/>
            <person name="Kitahara M."/>
            <person name="Kitamura K."/>
            <person name="Iida T."/>
            <person name="Hattori M."/>
            <person name="Ohkuma M."/>
        </authorList>
    </citation>
    <scope>NUCLEOTIDE SEQUENCE [LARGE SCALE GENOMIC DNA]</scope>
    <source>
        <strain evidence="7">JCM 14108</strain>
    </source>
</reference>
<keyword evidence="10" id="KW-1185">Reference proteome</keyword>
<dbReference type="Proteomes" id="UP000019488">
    <property type="component" value="Unassembled WGS sequence"/>
</dbReference>
<dbReference type="SMART" id="SM00079">
    <property type="entry name" value="PBPe"/>
    <property type="match status" value="1"/>
</dbReference>
<dbReference type="GO" id="GO:0005576">
    <property type="term" value="C:extracellular region"/>
    <property type="evidence" value="ECO:0007669"/>
    <property type="project" value="TreeGrafter"/>
</dbReference>
<dbReference type="Proteomes" id="UP000051966">
    <property type="component" value="Unassembled WGS sequence"/>
</dbReference>
<dbReference type="PANTHER" id="PTHR30085:SF6">
    <property type="entry name" value="ABC TRANSPORTER GLUTAMINE-BINDING PROTEIN GLNH"/>
    <property type="match status" value="1"/>
</dbReference>
<dbReference type="Pfam" id="PF00497">
    <property type="entry name" value="SBP_bac_3"/>
    <property type="match status" value="1"/>
</dbReference>
<dbReference type="GO" id="GO:0006865">
    <property type="term" value="P:amino acid transport"/>
    <property type="evidence" value="ECO:0007669"/>
    <property type="project" value="TreeGrafter"/>
</dbReference>
<dbReference type="STRING" id="1423743.FD41_GL001595"/>
<keyword evidence="2" id="KW-0813">Transport</keyword>
<protein>
    <submittedName>
        <fullName evidence="8">Glutamine ABC superfamily ATP binding cassette transporter, substrate binding protein</fullName>
    </submittedName>
    <submittedName>
        <fullName evidence="7">Glutamine ABC transporter, periplasmic glutamine-binding protein</fullName>
    </submittedName>
</protein>
<evidence type="ECO:0000313" key="7">
    <source>
        <dbReference type="EMBL" id="GAF37809.1"/>
    </source>
</evidence>
<evidence type="ECO:0000256" key="1">
    <source>
        <dbReference type="ARBA" id="ARBA00010333"/>
    </source>
</evidence>
<dbReference type="GO" id="GO:0030288">
    <property type="term" value="C:outer membrane-bounded periplasmic space"/>
    <property type="evidence" value="ECO:0007669"/>
    <property type="project" value="TreeGrafter"/>
</dbReference>
<dbReference type="OrthoDB" id="115856at2"/>
<evidence type="ECO:0000259" key="6">
    <source>
        <dbReference type="SMART" id="SM00079"/>
    </source>
</evidence>
<dbReference type="Gene3D" id="3.40.190.10">
    <property type="entry name" value="Periplasmic binding protein-like II"/>
    <property type="match status" value="2"/>
</dbReference>
<dbReference type="GO" id="GO:0015276">
    <property type="term" value="F:ligand-gated monoatomic ion channel activity"/>
    <property type="evidence" value="ECO:0007669"/>
    <property type="project" value="InterPro"/>
</dbReference>
<dbReference type="InterPro" id="IPR001320">
    <property type="entry name" value="Iontro_rcpt_C"/>
</dbReference>
<comment type="similarity">
    <text evidence="1">Belongs to the bacterial solute-binding protein 3 family.</text>
</comment>
<feature type="signal peptide" evidence="4">
    <location>
        <begin position="1"/>
        <end position="25"/>
    </location>
</feature>
<proteinExistence type="inferred from homology"/>
<dbReference type="AlphaFoldDB" id="X0PBW0"/>
<sequence length="278" mass="30233">MKKILSKIGLVVALMLMVVSLGACSNSTSGSKRDVLKEDQQSNTITWGVKADTKLFGLMDVKDNQIKGFEVDLAKAMTKKILGKNGRARFIQVTSQTRMPLLANGNIDAIMATMTITPQRAEQVDFTRSYFDAGQAILVKNGSSIKNVKDLNRNGAVVLGVVGSNSVQNIKKFAPKARVLQLSDYSQALTALKSGQGDALTTDNGILYGMSIENPGYSVVGGTFTKEPYGIATAKGQRPFHNALNKALTEVENSGQYNKLIYKWFHNVRGFDMKGAER</sequence>
<feature type="chain" id="PRO_5007738629" evidence="4">
    <location>
        <begin position="26"/>
        <end position="278"/>
    </location>
</feature>
<accession>X0PBW0</accession>
<dbReference type="PANTHER" id="PTHR30085">
    <property type="entry name" value="AMINO ACID ABC TRANSPORTER PERMEASE"/>
    <property type="match status" value="1"/>
</dbReference>
<dbReference type="PROSITE" id="PS51257">
    <property type="entry name" value="PROKAR_LIPOPROTEIN"/>
    <property type="match status" value="1"/>
</dbReference>
<dbReference type="GO" id="GO:0016020">
    <property type="term" value="C:membrane"/>
    <property type="evidence" value="ECO:0007669"/>
    <property type="project" value="InterPro"/>
</dbReference>
<organism evidence="7 9">
    <name type="scientific">Lentilactobacillus farraginis DSM 18382 = JCM 14108</name>
    <dbReference type="NCBI Taxonomy" id="1423743"/>
    <lineage>
        <taxon>Bacteria</taxon>
        <taxon>Bacillati</taxon>
        <taxon>Bacillota</taxon>
        <taxon>Bacilli</taxon>
        <taxon>Lactobacillales</taxon>
        <taxon>Lactobacillaceae</taxon>
        <taxon>Lentilactobacillus</taxon>
    </lineage>
</organism>
<dbReference type="eggNOG" id="COG0834">
    <property type="taxonomic scope" value="Bacteria"/>
</dbReference>
<dbReference type="PATRIC" id="fig|1423743.5.peg.1653"/>
<evidence type="ECO:0000259" key="5">
    <source>
        <dbReference type="SMART" id="SM00062"/>
    </source>
</evidence>
<evidence type="ECO:0000256" key="4">
    <source>
        <dbReference type="SAM" id="SignalP"/>
    </source>
</evidence>
<keyword evidence="3 4" id="KW-0732">Signal</keyword>
<evidence type="ECO:0000256" key="2">
    <source>
        <dbReference type="ARBA" id="ARBA00022448"/>
    </source>
</evidence>
<reference evidence="8 10" key="2">
    <citation type="journal article" date="2015" name="Genome Announc.">
        <title>Expanding the biotechnology potential of lactobacilli through comparative genomics of 213 strains and associated genera.</title>
        <authorList>
            <person name="Sun Z."/>
            <person name="Harris H.M."/>
            <person name="McCann A."/>
            <person name="Guo C."/>
            <person name="Argimon S."/>
            <person name="Zhang W."/>
            <person name="Yang X."/>
            <person name="Jeffery I.B."/>
            <person name="Cooney J.C."/>
            <person name="Kagawa T.F."/>
            <person name="Liu W."/>
            <person name="Song Y."/>
            <person name="Salvetti E."/>
            <person name="Wrobel A."/>
            <person name="Rasinkangas P."/>
            <person name="Parkhill J."/>
            <person name="Rea M.C."/>
            <person name="O'Sullivan O."/>
            <person name="Ritari J."/>
            <person name="Douillard F.P."/>
            <person name="Paul Ross R."/>
            <person name="Yang R."/>
            <person name="Briner A.E."/>
            <person name="Felis G.E."/>
            <person name="de Vos W.M."/>
            <person name="Barrangou R."/>
            <person name="Klaenhammer T.R."/>
            <person name="Caufield P.W."/>
            <person name="Cui Y."/>
            <person name="Zhang H."/>
            <person name="O'Toole P.W."/>
        </authorList>
    </citation>
    <scope>NUCLEOTIDE SEQUENCE [LARGE SCALE GENOMIC DNA]</scope>
    <source>
        <strain evidence="8 10">DSM 18382</strain>
    </source>
</reference>
<dbReference type="InterPro" id="IPR001638">
    <property type="entry name" value="Solute-binding_3/MltF_N"/>
</dbReference>
<evidence type="ECO:0000256" key="3">
    <source>
        <dbReference type="ARBA" id="ARBA00022729"/>
    </source>
</evidence>